<keyword evidence="2" id="KW-0812">Transmembrane</keyword>
<dbReference type="Proteomes" id="UP000014254">
    <property type="component" value="Unassembled WGS sequence"/>
</dbReference>
<dbReference type="InParanoid" id="S2JPT5"/>
<keyword evidence="2" id="KW-1133">Transmembrane helix</keyword>
<dbReference type="EMBL" id="KE123919">
    <property type="protein sequence ID" value="EPB90527.1"/>
    <property type="molecule type" value="Genomic_DNA"/>
</dbReference>
<evidence type="ECO:0000256" key="1">
    <source>
        <dbReference type="SAM" id="MobiDB-lite"/>
    </source>
</evidence>
<proteinExistence type="predicted"/>
<dbReference type="OrthoDB" id="10039566at2759"/>
<keyword evidence="2" id="KW-0472">Membrane</keyword>
<dbReference type="InterPro" id="IPR046368">
    <property type="entry name" value="Tag1"/>
</dbReference>
<dbReference type="Pfam" id="PF12505">
    <property type="entry name" value="DUF3712"/>
    <property type="match status" value="4"/>
</dbReference>
<dbReference type="InterPro" id="IPR022185">
    <property type="entry name" value="DUF3712"/>
</dbReference>
<name>S2JPT5_MUCC1</name>
<dbReference type="GO" id="GO:0000329">
    <property type="term" value="C:fungal-type vacuole membrane"/>
    <property type="evidence" value="ECO:0007669"/>
    <property type="project" value="InterPro"/>
</dbReference>
<dbReference type="VEuPathDB" id="FungiDB:HMPREF1544_02586"/>
<feature type="region of interest" description="Disordered" evidence="1">
    <location>
        <begin position="1612"/>
        <end position="1692"/>
    </location>
</feature>
<feature type="compositionally biased region" description="Basic and acidic residues" evidence="1">
    <location>
        <begin position="1636"/>
        <end position="1672"/>
    </location>
</feature>
<dbReference type="PANTHER" id="PTHR35895:SF1">
    <property type="entry name" value="LIPID-BINDING SERUM GLYCOPROTEIN C-TERMINAL DOMAIN-CONTAINING PROTEIN"/>
    <property type="match status" value="1"/>
</dbReference>
<keyword evidence="4" id="KW-1185">Reference proteome</keyword>
<gene>
    <name evidence="3" type="ORF">HMPREF1544_02586</name>
</gene>
<accession>S2JPT5</accession>
<evidence type="ECO:0000256" key="2">
    <source>
        <dbReference type="SAM" id="Phobius"/>
    </source>
</evidence>
<dbReference type="eggNOG" id="ENOG502RP6J">
    <property type="taxonomic scope" value="Eukaryota"/>
</dbReference>
<protein>
    <recommendedName>
        <fullName evidence="5">Pre-rRNA processing protein</fullName>
    </recommendedName>
</protein>
<evidence type="ECO:0008006" key="5">
    <source>
        <dbReference type="Google" id="ProtNLM"/>
    </source>
</evidence>
<dbReference type="OMA" id="YMINNED"/>
<reference evidence="4" key="1">
    <citation type="submission" date="2013-05" db="EMBL/GenBank/DDBJ databases">
        <title>The Genome sequence of Mucor circinelloides f. circinelloides 1006PhL.</title>
        <authorList>
            <consortium name="The Broad Institute Genomics Platform"/>
            <person name="Cuomo C."/>
            <person name="Earl A."/>
            <person name="Findley K."/>
            <person name="Lee S.C."/>
            <person name="Walker B."/>
            <person name="Young S."/>
            <person name="Zeng Q."/>
            <person name="Gargeya S."/>
            <person name="Fitzgerald M."/>
            <person name="Haas B."/>
            <person name="Abouelleil A."/>
            <person name="Allen A.W."/>
            <person name="Alvarado L."/>
            <person name="Arachchi H.M."/>
            <person name="Berlin A.M."/>
            <person name="Chapman S.B."/>
            <person name="Gainer-Dewar J."/>
            <person name="Goldberg J."/>
            <person name="Griggs A."/>
            <person name="Gujja S."/>
            <person name="Hansen M."/>
            <person name="Howarth C."/>
            <person name="Imamovic A."/>
            <person name="Ireland A."/>
            <person name="Larimer J."/>
            <person name="McCowan C."/>
            <person name="Murphy C."/>
            <person name="Pearson M."/>
            <person name="Poon T.W."/>
            <person name="Priest M."/>
            <person name="Roberts A."/>
            <person name="Saif S."/>
            <person name="Shea T."/>
            <person name="Sisk P."/>
            <person name="Sykes S."/>
            <person name="Wortman J."/>
            <person name="Nusbaum C."/>
            <person name="Birren B."/>
        </authorList>
    </citation>
    <scope>NUCLEOTIDE SEQUENCE [LARGE SCALE GENOMIC DNA]</scope>
    <source>
        <strain evidence="4">1006PhL</strain>
    </source>
</reference>
<evidence type="ECO:0000313" key="4">
    <source>
        <dbReference type="Proteomes" id="UP000014254"/>
    </source>
</evidence>
<feature type="compositionally biased region" description="Low complexity" evidence="1">
    <location>
        <begin position="1612"/>
        <end position="1635"/>
    </location>
</feature>
<sequence>MVADHLNQHTTHDVVVNQHTDDDYYHPGSDNEVLRTNSNDLMEEYSEKPAAPPKRRFYKKKKYWIICAIITAITIIVVVCLAIFVFFPMIAQSLMNQSKIGVNNAQITFNKPGALDNQVYSKRDGDNMNTTFYMNMESSLSNTGPFSADIKFHNPIDVLYKDQLLGNIYLYNDTHISGGSGSLNAITPFLIRDQAAFSAFAKDMLAVDEFKWTLRGKLDITALTRTATVNLDKEISLNGMNGFPNVKIESFQLPGDDPAGGILVELGTVLNSPSPIGVQLGTIALAIGYDGVALGNVKAENVNLQKGDNKILLKGTLVPHNDTASLDKVGNLFSNYVSGVISNTSATGISAAPDGVNPIGWLSEGFQTVKLNVALGAAEPLKIINAVSMGYLDLKFDPANPYNPVATAPNVNANFQIPFGFSLNITEVTQNISLAVNTSGTQTTDFAVIRVPLVPAVSDQKAGTLKFGIDNSAIAGIPGQEKVFNEYTYALTASDNYTFMVSGNASTKTQTPIGPITLGGITFTVPTSLHGLQFLNSTATVINSLDVTGGTSENLLLGINVTMENPSDFSISTGDVSFIMGASGTDLGLVTLKNLSLARGANTVLAEATFNPKASDVGQNLLSTFVMGQDNGVEISGYQNSTSIASLAGPLSVVSLASTLPGLKTALIQGGALTVLPDTVKTGVVGVKVSIANPFSAGLSITKVTAAATFVGMPVGNIDQDISSSPFVIPGKATAESQDLNMNMNIEPASVALLLRTLAVQANMDTKSLDALLGLGGFNIVGQEDVNADASMFTNFNISNYVLDAMKALKVDLSLSSGLTIGEYSSDLAFSQNSVAIATDSTVTQLIPIVGQPIVQQIVDGAVLAFESVILSAPTNNDFTVQMKGSITKSGPMDATISFPTPLNVAWQGKKLGTVSMPDINAKADVGASFDVTGKFTIANTDDMANFAAYMINNQDFVWDITTQDVSVSALGFTFTKITMEKFITLAGANGFKDAVTINSFDLPSNDPAGGITLTAQTSIKNPSQVGFNLAGVGFETFYKGVDLGPLASNGAAVFPPQGVAAIAMKGRLIPQTSSEGLKAVTEVFDNYLSANDSLVDVKGVSGSGPNGQVGWLTDAFKTLTIKDVVLPGPKTKPELIPAITMKDMQLDFTKDPWAPPTSSNNVQAQLKSPFGFPLGVSQLNMAVTATYQSHDVASLNVPDEKATTSSTGLVTTQFKDVPFKVIDKTIFTGFVQLLTMSPSVTFGLEGTTNAIAETAVGSLSLKNIGFNVDTTLAGLADFGGKVVINSVDVVGGTSEYVLIDITFTMTNPSNITITVGDINFDVVMNEFSAVVGRVYVKDAVIPPGGKIYSAEMHLGEKSTNAKAVSQMLGNYLTSAKIPLTIQGSSESTKIAPLGPALNSVKLATEMTGIAGNLISQIAVKGSIIGLLIKNEGSAKITLKNPLNSPFSIKTVHASVVFKPSTGAAPFTVGTIDYDLPSPATVPAKGQTTTDEWPVKIVGSGLEHLGQMLGLLLDPAKYFDVQQNVTVSVGNSNGGYDTAMFYYQDRVPFTIQIDGLPPIGITPSSLSRMSLPSNITSVTDPNQLEQMIKDILAGKTPASSSAISSTANATSTATSSSSASETSSTATQVTVTTTKTVEDSKSTDDAKASEAEAKASETEAKPTPTEESKKSDTTTTEAAETTTRKPLFSLPF</sequence>
<evidence type="ECO:0000313" key="3">
    <source>
        <dbReference type="EMBL" id="EPB90527.1"/>
    </source>
</evidence>
<feature type="transmembrane region" description="Helical" evidence="2">
    <location>
        <begin position="63"/>
        <end position="90"/>
    </location>
</feature>
<dbReference type="PANTHER" id="PTHR35895">
    <property type="entry name" value="CHROMOSOME 16, WHOLE GENOME SHOTGUN SEQUENCE"/>
    <property type="match status" value="1"/>
</dbReference>
<organism evidence="3 4">
    <name type="scientific">Mucor circinelloides f. circinelloides (strain 1006PhL)</name>
    <name type="common">Mucormycosis agent</name>
    <name type="synonym">Calyptromyces circinelloides</name>
    <dbReference type="NCBI Taxonomy" id="1220926"/>
    <lineage>
        <taxon>Eukaryota</taxon>
        <taxon>Fungi</taxon>
        <taxon>Fungi incertae sedis</taxon>
        <taxon>Mucoromycota</taxon>
        <taxon>Mucoromycotina</taxon>
        <taxon>Mucoromycetes</taxon>
        <taxon>Mucorales</taxon>
        <taxon>Mucorineae</taxon>
        <taxon>Mucoraceae</taxon>
        <taxon>Mucor</taxon>
    </lineage>
</organism>
<dbReference type="STRING" id="1220926.S2JPT5"/>